<comment type="pathway">
    <text evidence="2 12">Glycan metabolism; pectin degradation; 2-dehydro-3-deoxy-D-gluconate from pectin: step 1/5.</text>
</comment>
<keyword evidence="7 12" id="KW-0063">Aspartyl esterase</keyword>
<evidence type="ECO:0000256" key="2">
    <source>
        <dbReference type="ARBA" id="ARBA00005184"/>
    </source>
</evidence>
<dbReference type="eggNOG" id="ENOG502QVK0">
    <property type="taxonomic scope" value="Eukaryota"/>
</dbReference>
<keyword evidence="8" id="KW-0325">Glycoprotein</keyword>
<dbReference type="GO" id="GO:0045490">
    <property type="term" value="P:pectin catabolic process"/>
    <property type="evidence" value="ECO:0000318"/>
    <property type="project" value="GO_Central"/>
</dbReference>
<evidence type="ECO:0000256" key="3">
    <source>
        <dbReference type="ARBA" id="ARBA00008891"/>
    </source>
</evidence>
<dbReference type="Proteomes" id="UP000006882">
    <property type="component" value="Chromosome G1"/>
</dbReference>
<comment type="subcellular location">
    <subcellularLocation>
        <location evidence="1">Secreted</location>
        <location evidence="1">Cell wall</location>
    </subcellularLocation>
</comment>
<keyword evidence="16" id="KW-1185">Reference proteome</keyword>
<reference evidence="15 16" key="1">
    <citation type="journal article" date="2013" name="Nat. Genet.">
        <title>The high-quality draft genome of peach (Prunus persica) identifies unique patterns of genetic diversity, domestication and genome evolution.</title>
        <authorList>
            <consortium name="International Peach Genome Initiative"/>
            <person name="Verde I."/>
            <person name="Abbott A.G."/>
            <person name="Scalabrin S."/>
            <person name="Jung S."/>
            <person name="Shu S."/>
            <person name="Marroni F."/>
            <person name="Zhebentyayeva T."/>
            <person name="Dettori M.T."/>
            <person name="Grimwood J."/>
            <person name="Cattonaro F."/>
            <person name="Zuccolo A."/>
            <person name="Rossini L."/>
            <person name="Jenkins J."/>
            <person name="Vendramin E."/>
            <person name="Meisel L.A."/>
            <person name="Decroocq V."/>
            <person name="Sosinski B."/>
            <person name="Prochnik S."/>
            <person name="Mitros T."/>
            <person name="Policriti A."/>
            <person name="Cipriani G."/>
            <person name="Dondini L."/>
            <person name="Ficklin S."/>
            <person name="Goodstein D.M."/>
            <person name="Xuan P."/>
            <person name="Del Fabbro C."/>
            <person name="Aramini V."/>
            <person name="Copetti D."/>
            <person name="Gonzalez S."/>
            <person name="Horner D.S."/>
            <person name="Falchi R."/>
            <person name="Lucas S."/>
            <person name="Mica E."/>
            <person name="Maldonado J."/>
            <person name="Lazzari B."/>
            <person name="Bielenberg D."/>
            <person name="Pirona R."/>
            <person name="Miculan M."/>
            <person name="Barakat A."/>
            <person name="Testolin R."/>
            <person name="Stella A."/>
            <person name="Tartarini S."/>
            <person name="Tonutti P."/>
            <person name="Arus P."/>
            <person name="Orellana A."/>
            <person name="Wells C."/>
            <person name="Main D."/>
            <person name="Vizzotto G."/>
            <person name="Silva H."/>
            <person name="Salamini F."/>
            <person name="Schmutz J."/>
            <person name="Morgante M."/>
            <person name="Rokhsar D.S."/>
        </authorList>
    </citation>
    <scope>NUCLEOTIDE SEQUENCE [LARGE SCALE GENOMIC DNA]</scope>
    <source>
        <strain evidence="16">cv. Nemared</strain>
    </source>
</reference>
<dbReference type="OrthoDB" id="2019149at2759"/>
<dbReference type="EMBL" id="CM007651">
    <property type="protein sequence ID" value="ONI26148.1"/>
    <property type="molecule type" value="Genomic_DNA"/>
</dbReference>
<dbReference type="Pfam" id="PF01095">
    <property type="entry name" value="Pectinesterase"/>
    <property type="match status" value="1"/>
</dbReference>
<dbReference type="InterPro" id="IPR011050">
    <property type="entry name" value="Pectin_lyase_fold/virulence"/>
</dbReference>
<feature type="active site" evidence="11">
    <location>
        <position position="200"/>
    </location>
</feature>
<dbReference type="PANTHER" id="PTHR31321">
    <property type="entry name" value="ACYL-COA THIOESTER HYDROLASE YBHC-RELATED"/>
    <property type="match status" value="1"/>
</dbReference>
<keyword evidence="13" id="KW-1133">Transmembrane helix</keyword>
<dbReference type="GO" id="GO:0030599">
    <property type="term" value="F:pectinesterase activity"/>
    <property type="evidence" value="ECO:0000318"/>
    <property type="project" value="GO_Central"/>
</dbReference>
<keyword evidence="5" id="KW-0964">Secreted</keyword>
<keyword evidence="13" id="KW-0812">Transmembrane</keyword>
<evidence type="ECO:0000313" key="15">
    <source>
        <dbReference type="EMBL" id="ONI26148.1"/>
    </source>
</evidence>
<evidence type="ECO:0000259" key="14">
    <source>
        <dbReference type="Pfam" id="PF01095"/>
    </source>
</evidence>
<keyword evidence="13" id="KW-0472">Membrane</keyword>
<name>A0A251QQS4_PRUPE</name>
<evidence type="ECO:0000256" key="5">
    <source>
        <dbReference type="ARBA" id="ARBA00022512"/>
    </source>
</evidence>
<evidence type="ECO:0000256" key="6">
    <source>
        <dbReference type="ARBA" id="ARBA00022801"/>
    </source>
</evidence>
<comment type="catalytic activity">
    <reaction evidence="9 12">
        <text>[(1-&gt;4)-alpha-D-galacturonosyl methyl ester](n) + n H2O = [(1-&gt;4)-alpha-D-galacturonosyl](n) + n methanol + n H(+)</text>
        <dbReference type="Rhea" id="RHEA:22380"/>
        <dbReference type="Rhea" id="RHEA-COMP:14570"/>
        <dbReference type="Rhea" id="RHEA-COMP:14573"/>
        <dbReference type="ChEBI" id="CHEBI:15377"/>
        <dbReference type="ChEBI" id="CHEBI:15378"/>
        <dbReference type="ChEBI" id="CHEBI:17790"/>
        <dbReference type="ChEBI" id="CHEBI:140522"/>
        <dbReference type="ChEBI" id="CHEBI:140523"/>
        <dbReference type="EC" id="3.1.1.11"/>
    </reaction>
</comment>
<proteinExistence type="inferred from homology"/>
<evidence type="ECO:0000256" key="11">
    <source>
        <dbReference type="PROSITE-ProRule" id="PRU10040"/>
    </source>
</evidence>
<dbReference type="UniPathway" id="UPA00545">
    <property type="reaction ID" value="UER00823"/>
</dbReference>
<dbReference type="EC" id="3.1.1.11" evidence="4 12"/>
<dbReference type="InterPro" id="IPR033131">
    <property type="entry name" value="Pectinesterase_Asp_AS"/>
</dbReference>
<evidence type="ECO:0000256" key="8">
    <source>
        <dbReference type="ARBA" id="ARBA00023180"/>
    </source>
</evidence>
<evidence type="ECO:0000313" key="16">
    <source>
        <dbReference type="Proteomes" id="UP000006882"/>
    </source>
</evidence>
<organism evidence="15 16">
    <name type="scientific">Prunus persica</name>
    <name type="common">Peach</name>
    <name type="synonym">Amygdalus persica</name>
    <dbReference type="NCBI Taxonomy" id="3760"/>
    <lineage>
        <taxon>Eukaryota</taxon>
        <taxon>Viridiplantae</taxon>
        <taxon>Streptophyta</taxon>
        <taxon>Embryophyta</taxon>
        <taxon>Tracheophyta</taxon>
        <taxon>Spermatophyta</taxon>
        <taxon>Magnoliopsida</taxon>
        <taxon>eudicotyledons</taxon>
        <taxon>Gunneridae</taxon>
        <taxon>Pentapetalae</taxon>
        <taxon>rosids</taxon>
        <taxon>fabids</taxon>
        <taxon>Rosales</taxon>
        <taxon>Rosaceae</taxon>
        <taxon>Amygdaloideae</taxon>
        <taxon>Amygdaleae</taxon>
        <taxon>Prunus</taxon>
    </lineage>
</organism>
<dbReference type="SUPFAM" id="SSF51126">
    <property type="entry name" value="Pectin lyase-like"/>
    <property type="match status" value="1"/>
</dbReference>
<dbReference type="FunFam" id="2.160.20.10:FF:000013">
    <property type="entry name" value="Pectinesterase"/>
    <property type="match status" value="1"/>
</dbReference>
<evidence type="ECO:0000256" key="10">
    <source>
        <dbReference type="ARBA" id="ARBA00057335"/>
    </source>
</evidence>
<dbReference type="STRING" id="3760.A0A251QQS4"/>
<gene>
    <name evidence="15" type="ORF">PRUPE_1G006800</name>
</gene>
<evidence type="ECO:0000256" key="1">
    <source>
        <dbReference type="ARBA" id="ARBA00004191"/>
    </source>
</evidence>
<dbReference type="PROSITE" id="PS00503">
    <property type="entry name" value="PECTINESTERASE_2"/>
    <property type="match status" value="1"/>
</dbReference>
<dbReference type="InterPro" id="IPR012334">
    <property type="entry name" value="Pectin_lyas_fold"/>
</dbReference>
<dbReference type="Gramene" id="ONI26148">
    <property type="protein sequence ID" value="ONI26148"/>
    <property type="gene ID" value="PRUPE_1G006800"/>
</dbReference>
<evidence type="ECO:0000256" key="7">
    <source>
        <dbReference type="ARBA" id="ARBA00023085"/>
    </source>
</evidence>
<dbReference type="PANTHER" id="PTHR31321:SF76">
    <property type="entry name" value="PECTINESTERASE 10-RELATED"/>
    <property type="match status" value="1"/>
</dbReference>
<feature type="transmembrane region" description="Helical" evidence="13">
    <location>
        <begin position="12"/>
        <end position="33"/>
    </location>
</feature>
<comment type="function">
    <text evidence="10">Acts in the modification of cell walls via demethylesterification of cell wall pectin.</text>
</comment>
<evidence type="ECO:0000256" key="13">
    <source>
        <dbReference type="SAM" id="Phobius"/>
    </source>
</evidence>
<comment type="similarity">
    <text evidence="3">Belongs to the pectinesterase family.</text>
</comment>
<keyword evidence="6 12" id="KW-0378">Hydrolase</keyword>
<dbReference type="GO" id="GO:0042545">
    <property type="term" value="P:cell wall modification"/>
    <property type="evidence" value="ECO:0007669"/>
    <property type="project" value="UniProtKB-UniRule"/>
</dbReference>
<evidence type="ECO:0000256" key="12">
    <source>
        <dbReference type="RuleBase" id="RU000589"/>
    </source>
</evidence>
<dbReference type="Gene3D" id="2.160.20.10">
    <property type="entry name" value="Single-stranded right-handed beta-helix, Pectin lyase-like"/>
    <property type="match status" value="1"/>
</dbReference>
<sequence length="346" mass="38657">MSSFLHLDAHYYYYYSCVALILLGLGLLGQANAQMYRVDSNNKKLAYYTITVDQSGHGNFTSIQSAIDAVPINNRNWVSIKIKAGTYKEKVIIPVDKPYIILKGENRHKTQIVWDDHDSVAQSPTFASYADSIIVKSISFVNSYNNPVNNKNPRVAAVAAMIYGDKSSFYRCGFFGLQDTLWDGQGRHYYHLCTIQGAVDFIFGSAQSIFQKCSIQVLGGALDPGSAGYITAQGRDNPNDASGFVFKDCKVSGTGSTFLGRAWRGYSRVIFYNSNFSQVVVPQGWDAWHFQGNEHQLTYAEHGCYGPGADTVKRVEWEKKLNADTVRELTSLNFIDTDGWLNDQPF</sequence>
<evidence type="ECO:0000256" key="9">
    <source>
        <dbReference type="ARBA" id="ARBA00047928"/>
    </source>
</evidence>
<protein>
    <recommendedName>
        <fullName evidence="4 12">Pectinesterase</fullName>
        <ecNumber evidence="4 12">3.1.1.11</ecNumber>
    </recommendedName>
</protein>
<feature type="domain" description="Pectinesterase catalytic" evidence="14">
    <location>
        <begin position="50"/>
        <end position="337"/>
    </location>
</feature>
<dbReference type="SMR" id="A0A251QQS4"/>
<evidence type="ECO:0000256" key="4">
    <source>
        <dbReference type="ARBA" id="ARBA00013229"/>
    </source>
</evidence>
<accession>A0A251QQS4</accession>
<dbReference type="InterPro" id="IPR000070">
    <property type="entry name" value="Pectinesterase_cat"/>
</dbReference>
<dbReference type="AlphaFoldDB" id="A0A251QQS4"/>
<keyword evidence="5" id="KW-0134">Cell wall</keyword>